<dbReference type="SMART" id="SM00972">
    <property type="entry name" value="SCPU"/>
    <property type="match status" value="1"/>
</dbReference>
<protein>
    <submittedName>
        <fullName evidence="3">Spore coat protein U-like protein</fullName>
    </submittedName>
</protein>
<feature type="signal peptide" evidence="1">
    <location>
        <begin position="1"/>
        <end position="25"/>
    </location>
</feature>
<dbReference type="RefSeq" id="WP_113933687.1">
    <property type="nucleotide sequence ID" value="NZ_JACCEU010000007.1"/>
</dbReference>
<feature type="domain" description="Spore coat protein U/FanG" evidence="2">
    <location>
        <begin position="30"/>
        <end position="171"/>
    </location>
</feature>
<proteinExistence type="predicted"/>
<dbReference type="PANTHER" id="PTHR37089">
    <property type="entry name" value="PROTEIN U-RELATED"/>
    <property type="match status" value="1"/>
</dbReference>
<comment type="caution">
    <text evidence="3">The sequence shown here is derived from an EMBL/GenBank/DDBJ whole genome shotgun (WGS) entry which is preliminary data.</text>
</comment>
<accession>A0A366H9M6</accession>
<dbReference type="EMBL" id="QNRQ01000006">
    <property type="protein sequence ID" value="RBP38854.1"/>
    <property type="molecule type" value="Genomic_DNA"/>
</dbReference>
<reference evidence="3 4" key="1">
    <citation type="submission" date="2018-06" db="EMBL/GenBank/DDBJ databases">
        <title>Genomic Encyclopedia of Type Strains, Phase IV (KMG-IV): sequencing the most valuable type-strain genomes for metagenomic binning, comparative biology and taxonomic classification.</title>
        <authorList>
            <person name="Goeker M."/>
        </authorList>
    </citation>
    <scope>NUCLEOTIDE SEQUENCE [LARGE SCALE GENOMIC DNA]</scope>
    <source>
        <strain evidence="3 4">DSM 25520</strain>
    </source>
</reference>
<sequence length="175" mass="17643">MKTKNFLLSTAAMAAGLIVSSGVMAQSTATGNLNAKIVITSNCAIVGTGTDLDFASHVSTETSAASASNGGFSVSCTPGTTYKIGLQSSAGSSTTDGKGLLKSADSAVTQTIGYQLYQDASFATVWGNSPTTSPNIQAGTGTGAAQLYTVYGKTTSTLNVPASTYSDIVNISVYY</sequence>
<feature type="chain" id="PRO_5016803193" evidence="1">
    <location>
        <begin position="26"/>
        <end position="175"/>
    </location>
</feature>
<dbReference type="Pfam" id="PF05229">
    <property type="entry name" value="SCPU"/>
    <property type="match status" value="1"/>
</dbReference>
<keyword evidence="1" id="KW-0732">Signal</keyword>
<evidence type="ECO:0000313" key="4">
    <source>
        <dbReference type="Proteomes" id="UP000253628"/>
    </source>
</evidence>
<dbReference type="Proteomes" id="UP000253628">
    <property type="component" value="Unassembled WGS sequence"/>
</dbReference>
<name>A0A366H9M6_9BURK</name>
<evidence type="ECO:0000313" key="3">
    <source>
        <dbReference type="EMBL" id="RBP38854.1"/>
    </source>
</evidence>
<dbReference type="InterPro" id="IPR007893">
    <property type="entry name" value="Spore_coat_U/FanG"/>
</dbReference>
<dbReference type="InterPro" id="IPR053167">
    <property type="entry name" value="Spore_coat_component"/>
</dbReference>
<dbReference type="OrthoDB" id="8751277at2"/>
<keyword evidence="4" id="KW-1185">Reference proteome</keyword>
<evidence type="ECO:0000256" key="1">
    <source>
        <dbReference type="SAM" id="SignalP"/>
    </source>
</evidence>
<dbReference type="AlphaFoldDB" id="A0A366H9M6"/>
<organism evidence="3 4">
    <name type="scientific">Eoetvoesiella caeni</name>
    <dbReference type="NCBI Taxonomy" id="645616"/>
    <lineage>
        <taxon>Bacteria</taxon>
        <taxon>Pseudomonadati</taxon>
        <taxon>Pseudomonadota</taxon>
        <taxon>Betaproteobacteria</taxon>
        <taxon>Burkholderiales</taxon>
        <taxon>Alcaligenaceae</taxon>
        <taxon>Eoetvoesiella</taxon>
    </lineage>
</organism>
<keyword evidence="3" id="KW-0946">Virion</keyword>
<keyword evidence="3" id="KW-0167">Capsid protein</keyword>
<evidence type="ECO:0000259" key="2">
    <source>
        <dbReference type="Pfam" id="PF05229"/>
    </source>
</evidence>
<gene>
    <name evidence="3" type="ORF">DFR37_106147</name>
</gene>